<feature type="region of interest" description="Disordered" evidence="3">
    <location>
        <begin position="89"/>
        <end position="162"/>
    </location>
</feature>
<feature type="region of interest" description="Disordered" evidence="3">
    <location>
        <begin position="398"/>
        <end position="428"/>
    </location>
</feature>
<comment type="caution">
    <text evidence="4">The sequence shown here is derived from an EMBL/GenBank/DDBJ whole genome shotgun (WGS) entry which is preliminary data.</text>
</comment>
<dbReference type="EMBL" id="JWZX01003032">
    <property type="protein sequence ID" value="KOO24971.1"/>
    <property type="molecule type" value="Genomic_DNA"/>
</dbReference>
<feature type="region of interest" description="Disordered" evidence="3">
    <location>
        <begin position="493"/>
        <end position="513"/>
    </location>
</feature>
<protein>
    <recommendedName>
        <fullName evidence="6">Tudor domain-containing protein</fullName>
    </recommendedName>
</protein>
<sequence length="982" mass="98452">MSSPCRSSRRDTLQSSRTKSKNTTKHFGPEVKGKRVSVLFDNSKWYGGVIRDWSAIDDHHLVTYDDGETKWHSLADDEAAGVLRWEEDTSVPAKASTSSSKSRYFDPSRDENHAVKKAKSAASATKEALVPVKREKHERKADEAAQSLPSGRKRARTPPAAAAAALTTPLQMGGASLVGLHIEVHWPLDDEWYVAQVLRFDAETVRHTVEYIADGLEEHLTLSTEVWRPASESAVEAAKAAVAAASAAGADATSSAATAPAVASKAVAGKAAVGKAAAGKAAVGKAAAGKAAAGKSAVGKAAAEAAGAEATPCRSARLNDWPPLLARAAAVPPSAAAGVTTATGATGAGVAGALGVPDSVAIDALGAACAMLFGSDVTCGRAASSTLLRLISSGVGSAGGAHESGSEDDSDAEADAAGGRGRGEDDEAECVDALPVKLGALASLLRQQQRQQGGKMLGAIWHHALQPHRPAAEHLSALAALRAACGVLEELPGKGGLDGEAGRKGGSGGGGGHADAAAVLTALVDASASPAPPDAPRAERALNLLRAIAPKLQTLDPRALRSLATDEALARSVAGATVCERMPARAVAAALLVALAPAAAPPLARTLHGGSSERSASTSAAATTAGCPMGVRAEGDFAVGSAVLGCDGAAAAALAASSLGRALQATWTEALGAPAFEERFLESLAADSPLHVSVLGALLGVASASELARGKGASKGDAADGTSSDGLPQSFAQLVGWLQPPSRAHGAAAAARTASIVRLQTALLRSSLGPILQYAHAVQAVLMAAGEAVASNAEVKAAAEEVKAAAVVAEAARVLARLAETHAGAGTGAGLLLAASLLEEALRDVAAVKSNADAATVPAAAAAQVAEPTPPPPLPAAEPAPPPQPLLVPAAAAAAPATLAVASPTGLAELATGPALALDGELLAREVTRALDRLGSHVTLKVLRLDLEATLKQPLLSWKDVIKDVATKYAVMLFSSSESQSQ</sequence>
<dbReference type="GO" id="GO:0006281">
    <property type="term" value="P:DNA repair"/>
    <property type="evidence" value="ECO:0007669"/>
    <property type="project" value="TreeGrafter"/>
</dbReference>
<dbReference type="GO" id="GO:0005634">
    <property type="term" value="C:nucleus"/>
    <property type="evidence" value="ECO:0007669"/>
    <property type="project" value="UniProtKB-SubCell"/>
</dbReference>
<evidence type="ECO:0000256" key="3">
    <source>
        <dbReference type="SAM" id="MobiDB-lite"/>
    </source>
</evidence>
<proteinExistence type="predicted"/>
<dbReference type="AlphaFoldDB" id="A0A0M0JEH1"/>
<evidence type="ECO:0000313" key="4">
    <source>
        <dbReference type="EMBL" id="KOO24971.1"/>
    </source>
</evidence>
<evidence type="ECO:0000256" key="2">
    <source>
        <dbReference type="ARBA" id="ARBA00023242"/>
    </source>
</evidence>
<feature type="compositionally biased region" description="Basic and acidic residues" evidence="3">
    <location>
        <begin position="103"/>
        <end position="114"/>
    </location>
</feature>
<feature type="compositionally biased region" description="Pro residues" evidence="3">
    <location>
        <begin position="868"/>
        <end position="886"/>
    </location>
</feature>
<dbReference type="GO" id="GO:0000785">
    <property type="term" value="C:chromatin"/>
    <property type="evidence" value="ECO:0007669"/>
    <property type="project" value="TreeGrafter"/>
</dbReference>
<evidence type="ECO:0008006" key="6">
    <source>
        <dbReference type="Google" id="ProtNLM"/>
    </source>
</evidence>
<comment type="subcellular location">
    <subcellularLocation>
        <location evidence="1">Nucleus</location>
    </subcellularLocation>
</comment>
<gene>
    <name evidence="4" type="ORF">Ctob_006108</name>
</gene>
<dbReference type="PANTHER" id="PTHR12663">
    <property type="entry name" value="ANDROGEN INDUCED INHIBITOR OF PROLIFERATION AS3 / PDS5-RELATED"/>
    <property type="match status" value="1"/>
</dbReference>
<feature type="compositionally biased region" description="Basic and acidic residues" evidence="3">
    <location>
        <begin position="132"/>
        <end position="143"/>
    </location>
</feature>
<name>A0A0M0JEH1_9EUKA</name>
<evidence type="ECO:0000313" key="5">
    <source>
        <dbReference type="Proteomes" id="UP000037460"/>
    </source>
</evidence>
<evidence type="ECO:0000256" key="1">
    <source>
        <dbReference type="ARBA" id="ARBA00004123"/>
    </source>
</evidence>
<keyword evidence="2" id="KW-0539">Nucleus</keyword>
<dbReference type="CDD" id="cd20404">
    <property type="entry name" value="Tudor_Agenet_AtEML-like"/>
    <property type="match status" value="1"/>
</dbReference>
<reference evidence="5" key="1">
    <citation type="journal article" date="2015" name="PLoS Genet.">
        <title>Genome Sequence and Transcriptome Analyses of Chrysochromulina tobin: Metabolic Tools for Enhanced Algal Fitness in the Prominent Order Prymnesiales (Haptophyceae).</title>
        <authorList>
            <person name="Hovde B.T."/>
            <person name="Deodato C.R."/>
            <person name="Hunsperger H.M."/>
            <person name="Ryken S.A."/>
            <person name="Yost W."/>
            <person name="Jha R.K."/>
            <person name="Patterson J."/>
            <person name="Monnat R.J. Jr."/>
            <person name="Barlow S.B."/>
            <person name="Starkenburg S.R."/>
            <person name="Cattolico R.A."/>
        </authorList>
    </citation>
    <scope>NUCLEOTIDE SEQUENCE</scope>
    <source>
        <strain evidence="5">CCMP291</strain>
    </source>
</reference>
<keyword evidence="5" id="KW-1185">Reference proteome</keyword>
<dbReference type="InterPro" id="IPR039776">
    <property type="entry name" value="Pds5"/>
</dbReference>
<feature type="region of interest" description="Disordered" evidence="3">
    <location>
        <begin position="1"/>
        <end position="32"/>
    </location>
</feature>
<accession>A0A0M0JEH1</accession>
<organism evidence="4 5">
    <name type="scientific">Chrysochromulina tobinii</name>
    <dbReference type="NCBI Taxonomy" id="1460289"/>
    <lineage>
        <taxon>Eukaryota</taxon>
        <taxon>Haptista</taxon>
        <taxon>Haptophyta</taxon>
        <taxon>Prymnesiophyceae</taxon>
        <taxon>Prymnesiales</taxon>
        <taxon>Chrysochromulinaceae</taxon>
        <taxon>Chrysochromulina</taxon>
    </lineage>
</organism>
<feature type="region of interest" description="Disordered" evidence="3">
    <location>
        <begin position="861"/>
        <end position="887"/>
    </location>
</feature>
<dbReference type="GO" id="GO:0007064">
    <property type="term" value="P:mitotic sister chromatid cohesion"/>
    <property type="evidence" value="ECO:0007669"/>
    <property type="project" value="InterPro"/>
</dbReference>
<dbReference type="Proteomes" id="UP000037460">
    <property type="component" value="Unassembled WGS sequence"/>
</dbReference>
<dbReference type="PANTHER" id="PTHR12663:SF3">
    <property type="entry name" value="SISTER CHROMATID COHESION PROTEIN PDS5 HOMOLOG C"/>
    <property type="match status" value="1"/>
</dbReference>